<keyword evidence="4" id="KW-0238">DNA-binding</keyword>
<keyword evidence="5" id="KW-0804">Transcription</keyword>
<dbReference type="Pfam" id="PF08281">
    <property type="entry name" value="Sigma70_r4_2"/>
    <property type="match status" value="1"/>
</dbReference>
<dbReference type="InterPro" id="IPR013324">
    <property type="entry name" value="RNA_pol_sigma_r3/r4-like"/>
</dbReference>
<dbReference type="InterPro" id="IPR039425">
    <property type="entry name" value="RNA_pol_sigma-70-like"/>
</dbReference>
<dbReference type="InterPro" id="IPR014284">
    <property type="entry name" value="RNA_pol_sigma-70_dom"/>
</dbReference>
<evidence type="ECO:0000256" key="1">
    <source>
        <dbReference type="ARBA" id="ARBA00010641"/>
    </source>
</evidence>
<dbReference type="RefSeq" id="WP_052553670.1">
    <property type="nucleotide sequence ID" value="NZ_JMCC02000073.1"/>
</dbReference>
<dbReference type="InterPro" id="IPR007627">
    <property type="entry name" value="RNA_pol_sigma70_r2"/>
</dbReference>
<reference evidence="8 9" key="1">
    <citation type="submission" date="2014-12" db="EMBL/GenBank/DDBJ databases">
        <title>Genome assembly of Enhygromyxa salina DSM 15201.</title>
        <authorList>
            <person name="Sharma G."/>
            <person name="Subramanian S."/>
        </authorList>
    </citation>
    <scope>NUCLEOTIDE SEQUENCE [LARGE SCALE GENOMIC DNA]</scope>
    <source>
        <strain evidence="8 9">DSM 15201</strain>
    </source>
</reference>
<dbReference type="InterPro" id="IPR036388">
    <property type="entry name" value="WH-like_DNA-bd_sf"/>
</dbReference>
<evidence type="ECO:0000313" key="9">
    <source>
        <dbReference type="Proteomes" id="UP000031599"/>
    </source>
</evidence>
<accession>A0A0C1ZTS7</accession>
<dbReference type="InterPro" id="IPR013325">
    <property type="entry name" value="RNA_pol_sigma_r2"/>
</dbReference>
<proteinExistence type="inferred from homology"/>
<evidence type="ECO:0000313" key="8">
    <source>
        <dbReference type="EMBL" id="KIG14458.1"/>
    </source>
</evidence>
<protein>
    <submittedName>
        <fullName evidence="8">RNA polymerase sigma-54 factor RpoN</fullName>
    </submittedName>
</protein>
<dbReference type="AlphaFoldDB" id="A0A0C1ZTS7"/>
<comment type="caution">
    <text evidence="8">The sequence shown here is derived from an EMBL/GenBank/DDBJ whole genome shotgun (WGS) entry which is preliminary data.</text>
</comment>
<keyword evidence="2" id="KW-0805">Transcription regulation</keyword>
<comment type="similarity">
    <text evidence="1">Belongs to the sigma-70 factor family. ECF subfamily.</text>
</comment>
<sequence>MTRLASDVDVESLAFEAGVGAVYAVPEVSREVELMRAAIAGDPAAMRSIYEREAPRLLRRLGHLCGDPALAQDLLQECFLRAFAGEVSFSGTSTAAPWLHGVALNLWRNELRKRERRGGLLRRQGEALEPRALAAPGERREHDELALRLREALATLDPKLREAFVLRVLEELPLAQASVLAGVSMATLSRRTKRAEAKLRSHFEDSNRRANEKLRAP</sequence>
<dbReference type="SUPFAM" id="SSF88946">
    <property type="entry name" value="Sigma2 domain of RNA polymerase sigma factors"/>
    <property type="match status" value="1"/>
</dbReference>
<dbReference type="GO" id="GO:0006352">
    <property type="term" value="P:DNA-templated transcription initiation"/>
    <property type="evidence" value="ECO:0007669"/>
    <property type="project" value="InterPro"/>
</dbReference>
<dbReference type="SUPFAM" id="SSF88659">
    <property type="entry name" value="Sigma3 and sigma4 domains of RNA polymerase sigma factors"/>
    <property type="match status" value="1"/>
</dbReference>
<evidence type="ECO:0000256" key="2">
    <source>
        <dbReference type="ARBA" id="ARBA00023015"/>
    </source>
</evidence>
<evidence type="ECO:0000259" key="6">
    <source>
        <dbReference type="Pfam" id="PF04542"/>
    </source>
</evidence>
<evidence type="ECO:0000256" key="3">
    <source>
        <dbReference type="ARBA" id="ARBA00023082"/>
    </source>
</evidence>
<dbReference type="Proteomes" id="UP000031599">
    <property type="component" value="Unassembled WGS sequence"/>
</dbReference>
<evidence type="ECO:0000259" key="7">
    <source>
        <dbReference type="Pfam" id="PF08281"/>
    </source>
</evidence>
<dbReference type="InterPro" id="IPR013249">
    <property type="entry name" value="RNA_pol_sigma70_r4_t2"/>
</dbReference>
<evidence type="ECO:0000256" key="4">
    <source>
        <dbReference type="ARBA" id="ARBA00023125"/>
    </source>
</evidence>
<organism evidence="8 9">
    <name type="scientific">Enhygromyxa salina</name>
    <dbReference type="NCBI Taxonomy" id="215803"/>
    <lineage>
        <taxon>Bacteria</taxon>
        <taxon>Pseudomonadati</taxon>
        <taxon>Myxococcota</taxon>
        <taxon>Polyangia</taxon>
        <taxon>Nannocystales</taxon>
        <taxon>Nannocystaceae</taxon>
        <taxon>Enhygromyxa</taxon>
    </lineage>
</organism>
<feature type="domain" description="RNA polymerase sigma factor 70 region 4 type 2" evidence="7">
    <location>
        <begin position="147"/>
        <end position="199"/>
    </location>
</feature>
<feature type="domain" description="RNA polymerase sigma-70 region 2" evidence="6">
    <location>
        <begin position="49"/>
        <end position="117"/>
    </location>
</feature>
<keyword evidence="3" id="KW-0731">Sigma factor</keyword>
<dbReference type="NCBIfam" id="TIGR02937">
    <property type="entry name" value="sigma70-ECF"/>
    <property type="match status" value="1"/>
</dbReference>
<evidence type="ECO:0000256" key="5">
    <source>
        <dbReference type="ARBA" id="ARBA00023163"/>
    </source>
</evidence>
<dbReference type="PANTHER" id="PTHR43133">
    <property type="entry name" value="RNA POLYMERASE ECF-TYPE SIGMA FACTO"/>
    <property type="match status" value="1"/>
</dbReference>
<dbReference type="Pfam" id="PF04542">
    <property type="entry name" value="Sigma70_r2"/>
    <property type="match status" value="1"/>
</dbReference>
<dbReference type="PANTHER" id="PTHR43133:SF8">
    <property type="entry name" value="RNA POLYMERASE SIGMA FACTOR HI_1459-RELATED"/>
    <property type="match status" value="1"/>
</dbReference>
<dbReference type="Gene3D" id="1.10.1740.10">
    <property type="match status" value="1"/>
</dbReference>
<name>A0A0C1ZTS7_9BACT</name>
<dbReference type="EMBL" id="JMCC02000073">
    <property type="protein sequence ID" value="KIG14458.1"/>
    <property type="molecule type" value="Genomic_DNA"/>
</dbReference>
<gene>
    <name evidence="8" type="ORF">DB30_06801</name>
</gene>
<dbReference type="GO" id="GO:0016987">
    <property type="term" value="F:sigma factor activity"/>
    <property type="evidence" value="ECO:0007669"/>
    <property type="project" value="UniProtKB-KW"/>
</dbReference>
<dbReference type="CDD" id="cd06171">
    <property type="entry name" value="Sigma70_r4"/>
    <property type="match status" value="1"/>
</dbReference>
<dbReference type="GO" id="GO:0003677">
    <property type="term" value="F:DNA binding"/>
    <property type="evidence" value="ECO:0007669"/>
    <property type="project" value="UniProtKB-KW"/>
</dbReference>
<dbReference type="Gene3D" id="1.10.10.10">
    <property type="entry name" value="Winged helix-like DNA-binding domain superfamily/Winged helix DNA-binding domain"/>
    <property type="match status" value="1"/>
</dbReference>